<name>A0ABS5J397_9BACT</name>
<comment type="caution">
    <text evidence="1">The sequence shown here is derived from an EMBL/GenBank/DDBJ whole genome shotgun (WGS) entry which is preliminary data.</text>
</comment>
<gene>
    <name evidence="1" type="ORF">KE626_20410</name>
</gene>
<dbReference type="Proteomes" id="UP000676386">
    <property type="component" value="Unassembled WGS sequence"/>
</dbReference>
<protein>
    <submittedName>
        <fullName evidence="1">Nucleotidyltransferase domain-containing protein</fullName>
    </submittedName>
</protein>
<reference evidence="1 2" key="1">
    <citation type="submission" date="2021-04" db="EMBL/GenBank/DDBJ databases">
        <title>Chitinophaga sp. nov., isolated from the rhizosphere soil.</title>
        <authorList>
            <person name="He S."/>
        </authorList>
    </citation>
    <scope>NUCLEOTIDE SEQUENCE [LARGE SCALE GENOMIC DNA]</scope>
    <source>
        <strain evidence="1 2">2R12</strain>
    </source>
</reference>
<sequence length="253" mass="29272">MEDVIIQKIKELEQSHQVKILYACESGSRAWGFPSIDSDFDIRFIYARHKDTYLSIIEQRDVIEPPVDEVLDVSGWDIRKGLQLFLKSNAPLYEWLQSPIVYQEETDFRQTLTGLMEKYFSPRSGCHHYLSMAHNTFANELEGEVVKIKKYFYVLRPMLACQWILAGKGVPPMEFATLRTLITEPDIQTAIDQLLEVKVNADEHTTIAPVPILHQWIAGKLDECKRLSDELPAVKNDTVELDALFRKYIAYDF</sequence>
<dbReference type="PANTHER" id="PTHR34817:SF2">
    <property type="entry name" value="NUCLEOTIDYLTRANSFERASE"/>
    <property type="match status" value="1"/>
</dbReference>
<evidence type="ECO:0000313" key="1">
    <source>
        <dbReference type="EMBL" id="MBS0029701.1"/>
    </source>
</evidence>
<accession>A0ABS5J397</accession>
<proteinExistence type="predicted"/>
<dbReference type="InterPro" id="IPR018775">
    <property type="entry name" value="RlaP"/>
</dbReference>
<dbReference type="PANTHER" id="PTHR34817">
    <property type="entry name" value="NUCLEOTIDYLTRANSFERASE"/>
    <property type="match status" value="1"/>
</dbReference>
<organism evidence="1 2">
    <name type="scientific">Chitinophaga hostae</name>
    <dbReference type="NCBI Taxonomy" id="2831022"/>
    <lineage>
        <taxon>Bacteria</taxon>
        <taxon>Pseudomonadati</taxon>
        <taxon>Bacteroidota</taxon>
        <taxon>Chitinophagia</taxon>
        <taxon>Chitinophagales</taxon>
        <taxon>Chitinophagaceae</taxon>
        <taxon>Chitinophaga</taxon>
    </lineage>
</organism>
<dbReference type="EMBL" id="JAGTXB010000010">
    <property type="protein sequence ID" value="MBS0029701.1"/>
    <property type="molecule type" value="Genomic_DNA"/>
</dbReference>
<keyword evidence="2" id="KW-1185">Reference proteome</keyword>
<dbReference type="RefSeq" id="WP_211974786.1">
    <property type="nucleotide sequence ID" value="NZ_CBFHAM010000147.1"/>
</dbReference>
<evidence type="ECO:0000313" key="2">
    <source>
        <dbReference type="Proteomes" id="UP000676386"/>
    </source>
</evidence>
<dbReference type="Pfam" id="PF10127">
    <property type="entry name" value="RlaP"/>
    <property type="match status" value="1"/>
</dbReference>